<reference evidence="7 8" key="1">
    <citation type="submission" date="2020-06" db="EMBL/GenBank/DDBJ databases">
        <title>Anaerococcus sp. nov., isolated form swine feces.</title>
        <authorList>
            <person name="Yu S."/>
        </authorList>
    </citation>
    <scope>NUCLEOTIDE SEQUENCE [LARGE SCALE GENOMIC DNA]</scope>
    <source>
        <strain evidence="7 8">AGMB00486</strain>
    </source>
</reference>
<dbReference type="Proteomes" id="UP000540919">
    <property type="component" value="Unassembled WGS sequence"/>
</dbReference>
<dbReference type="EMBL" id="JABVBA010000005">
    <property type="protein sequence ID" value="NVF11541.1"/>
    <property type="molecule type" value="Genomic_DNA"/>
</dbReference>
<evidence type="ECO:0000256" key="3">
    <source>
        <dbReference type="ARBA" id="ARBA00022989"/>
    </source>
</evidence>
<dbReference type="Pfam" id="PF04932">
    <property type="entry name" value="Wzy_C"/>
    <property type="match status" value="1"/>
</dbReference>
<feature type="transmembrane region" description="Helical" evidence="5">
    <location>
        <begin position="202"/>
        <end position="218"/>
    </location>
</feature>
<protein>
    <submittedName>
        <fullName evidence="7">O-antigen ligase family protein</fullName>
    </submittedName>
</protein>
<dbReference type="PANTHER" id="PTHR37422">
    <property type="entry name" value="TEICHURONIC ACID BIOSYNTHESIS PROTEIN TUAE"/>
    <property type="match status" value="1"/>
</dbReference>
<feature type="transmembrane region" description="Helical" evidence="5">
    <location>
        <begin position="177"/>
        <end position="195"/>
    </location>
</feature>
<comment type="caution">
    <text evidence="7">The sequence shown here is derived from an EMBL/GenBank/DDBJ whole genome shotgun (WGS) entry which is preliminary data.</text>
</comment>
<keyword evidence="7" id="KW-0436">Ligase</keyword>
<feature type="transmembrane region" description="Helical" evidence="5">
    <location>
        <begin position="224"/>
        <end position="242"/>
    </location>
</feature>
<feature type="transmembrane region" description="Helical" evidence="5">
    <location>
        <begin position="249"/>
        <end position="270"/>
    </location>
</feature>
<evidence type="ECO:0000256" key="4">
    <source>
        <dbReference type="ARBA" id="ARBA00023136"/>
    </source>
</evidence>
<gene>
    <name evidence="7" type="ORF">HV819_06030</name>
</gene>
<feature type="transmembrane region" description="Helical" evidence="5">
    <location>
        <begin position="398"/>
        <end position="416"/>
    </location>
</feature>
<keyword evidence="3 5" id="KW-1133">Transmembrane helix</keyword>
<dbReference type="InterPro" id="IPR007016">
    <property type="entry name" value="O-antigen_ligase-rel_domated"/>
</dbReference>
<feature type="transmembrane region" description="Helical" evidence="5">
    <location>
        <begin position="76"/>
        <end position="95"/>
    </location>
</feature>
<accession>A0ABX2NA24</accession>
<proteinExistence type="predicted"/>
<dbReference type="PANTHER" id="PTHR37422:SF17">
    <property type="entry name" value="O-ANTIGEN LIGASE"/>
    <property type="match status" value="1"/>
</dbReference>
<sequence>MKFVRFRYIKLDYIKENLLFFWLIQIVILTGVRFLLTRFGIYGGFYRELLLITLSSFPIIILMIFSNYLDNKSITLFILLLVVVIISILMSYIFYPGHRYFILRPDYGILRFLKPDGAIFAFLFFIINDKSESIYRALKKFAIIYILYLVIVQWSPAIVNGYWEDISYDGSLVKRNYSLTFGYSVALASILYLYFYFKEKRGIYLLLSIFGYYMIFSQGSRGALILPIIFIILYIISGILWSNNSNLKLLKIIILLAFLGIIVFFGNIVITNLARFLVDIGFDSRNLISIASEDFSNDTGRSTIWGAVINGIKTSPIIGLGFFGDRPWVFPYHYAAYSHNLFLELISNFGIFGYLDILIIVFLSIYMIFFSKDKEWRDLFIIFFSLSCQLITSYSYWYVFEFWAMLAIAIKYIFFIKNKSDDIVLGEI</sequence>
<feature type="transmembrane region" description="Helical" evidence="5">
    <location>
        <begin position="107"/>
        <end position="126"/>
    </location>
</feature>
<keyword evidence="2 5" id="KW-0812">Transmembrane</keyword>
<evidence type="ECO:0000256" key="5">
    <source>
        <dbReference type="SAM" id="Phobius"/>
    </source>
</evidence>
<keyword evidence="8" id="KW-1185">Reference proteome</keyword>
<name>A0ABX2NA24_9FIRM</name>
<keyword evidence="4 5" id="KW-0472">Membrane</keyword>
<organism evidence="7 8">
    <name type="scientific">Anaerococcus faecalis</name>
    <dbReference type="NCBI Taxonomy" id="2742993"/>
    <lineage>
        <taxon>Bacteria</taxon>
        <taxon>Bacillati</taxon>
        <taxon>Bacillota</taxon>
        <taxon>Tissierellia</taxon>
        <taxon>Tissierellales</taxon>
        <taxon>Peptoniphilaceae</taxon>
        <taxon>Anaerococcus</taxon>
    </lineage>
</organism>
<feature type="transmembrane region" description="Helical" evidence="5">
    <location>
        <begin position="20"/>
        <end position="43"/>
    </location>
</feature>
<dbReference type="GO" id="GO:0016874">
    <property type="term" value="F:ligase activity"/>
    <property type="evidence" value="ECO:0007669"/>
    <property type="project" value="UniProtKB-KW"/>
</dbReference>
<feature type="transmembrane region" description="Helical" evidence="5">
    <location>
        <begin position="49"/>
        <end position="69"/>
    </location>
</feature>
<evidence type="ECO:0000313" key="8">
    <source>
        <dbReference type="Proteomes" id="UP000540919"/>
    </source>
</evidence>
<evidence type="ECO:0000256" key="1">
    <source>
        <dbReference type="ARBA" id="ARBA00004141"/>
    </source>
</evidence>
<dbReference type="RefSeq" id="WP_176269739.1">
    <property type="nucleotide sequence ID" value="NZ_JABVBA010000005.1"/>
</dbReference>
<evidence type="ECO:0000259" key="6">
    <source>
        <dbReference type="Pfam" id="PF04932"/>
    </source>
</evidence>
<comment type="subcellular location">
    <subcellularLocation>
        <location evidence="1">Membrane</location>
        <topology evidence="1">Multi-pass membrane protein</topology>
    </subcellularLocation>
</comment>
<feature type="domain" description="O-antigen ligase-related" evidence="6">
    <location>
        <begin position="208"/>
        <end position="355"/>
    </location>
</feature>
<evidence type="ECO:0000256" key="2">
    <source>
        <dbReference type="ARBA" id="ARBA00022692"/>
    </source>
</evidence>
<feature type="transmembrane region" description="Helical" evidence="5">
    <location>
        <begin position="138"/>
        <end position="157"/>
    </location>
</feature>
<feature type="transmembrane region" description="Helical" evidence="5">
    <location>
        <begin position="351"/>
        <end position="369"/>
    </location>
</feature>
<evidence type="ECO:0000313" key="7">
    <source>
        <dbReference type="EMBL" id="NVF11541.1"/>
    </source>
</evidence>
<dbReference type="InterPro" id="IPR051533">
    <property type="entry name" value="WaaL-like"/>
</dbReference>